<organism evidence="3 4">
    <name type="scientific">Spermophilus dauricus</name>
    <name type="common">Daurian ground squirrel</name>
    <dbReference type="NCBI Taxonomy" id="99837"/>
    <lineage>
        <taxon>Eukaryota</taxon>
        <taxon>Metazoa</taxon>
        <taxon>Chordata</taxon>
        <taxon>Craniata</taxon>
        <taxon>Vertebrata</taxon>
        <taxon>Euteleostomi</taxon>
        <taxon>Mammalia</taxon>
        <taxon>Eutheria</taxon>
        <taxon>Euarchontoglires</taxon>
        <taxon>Glires</taxon>
        <taxon>Rodentia</taxon>
        <taxon>Sciuromorpha</taxon>
        <taxon>Sciuridae</taxon>
        <taxon>Xerinae</taxon>
        <taxon>Marmotini</taxon>
        <taxon>Spermophilus</taxon>
    </lineage>
</organism>
<reference evidence="3" key="1">
    <citation type="submission" date="2025-08" db="UniProtKB">
        <authorList>
            <consortium name="Ensembl"/>
        </authorList>
    </citation>
    <scope>IDENTIFICATION</scope>
</reference>
<evidence type="ECO:0000313" key="3">
    <source>
        <dbReference type="Ensembl" id="ENSSDAP00000004851.1"/>
    </source>
</evidence>
<dbReference type="PANTHER" id="PTHR31353">
    <property type="entry name" value="FAM98"/>
    <property type="match status" value="1"/>
</dbReference>
<proteinExistence type="inferred from homology"/>
<keyword evidence="4" id="KW-1185">Reference proteome</keyword>
<reference evidence="3" key="2">
    <citation type="submission" date="2025-09" db="UniProtKB">
        <authorList>
            <consortium name="Ensembl"/>
        </authorList>
    </citation>
    <scope>IDENTIFICATION</scope>
</reference>
<evidence type="ECO:0000256" key="2">
    <source>
        <dbReference type="SAM" id="MobiDB-lite"/>
    </source>
</evidence>
<name>A0A8C9P3B7_SPEDA</name>
<dbReference type="Ensembl" id="ENSSDAT00000005557.1">
    <property type="protein sequence ID" value="ENSSDAP00000004851.1"/>
    <property type="gene ID" value="ENSSDAG00000004512.1"/>
</dbReference>
<dbReference type="Proteomes" id="UP000694422">
    <property type="component" value="Unplaced"/>
</dbReference>
<dbReference type="Pfam" id="PF10239">
    <property type="entry name" value="DUF2465"/>
    <property type="match status" value="1"/>
</dbReference>
<dbReference type="GO" id="GO:0072669">
    <property type="term" value="C:tRNA-splicing ligase complex"/>
    <property type="evidence" value="ECO:0007669"/>
    <property type="project" value="TreeGrafter"/>
</dbReference>
<comment type="similarity">
    <text evidence="1">Belongs to the FAM98 family.</text>
</comment>
<dbReference type="AlphaFoldDB" id="A0A8C9P3B7"/>
<feature type="region of interest" description="Disordered" evidence="2">
    <location>
        <begin position="1"/>
        <end position="23"/>
    </location>
</feature>
<dbReference type="PANTHER" id="PTHR31353:SF10">
    <property type="entry name" value="PROTEIN FAM98C"/>
    <property type="match status" value="1"/>
</dbReference>
<protein>
    <submittedName>
        <fullName evidence="3">Family with sequence similarity 98 member C</fullName>
    </submittedName>
</protein>
<sequence length="330" mass="35037">QESVLTQDSDGEGIADPPPRRRYGDFSAVASRGPSCPGFRALCARLAAELVTLGTLEEPRAGGLGILRAGPDSQGGVVIILGRARGSEVGGVSAGADGAAAAPARIPFLFPGFLCSELQAARLLCLRPLLDSSPVTPLGDRAEEEAGTVQELVLTLQALGLPRPMPGTQASQILRELHAKISELLPSLPLGSMQPLLSYPLNTPQWKALESLSGSLADQYYCRRCLLLKRLDLTTSAFHWSDRAKAQGKAMKAVLMPIREVLSPESDISIAHVLAARADLSRLVPATSKAARQGTSCAINKVGTWVGKVSDIPGLQIASRQRWGRKKKKK</sequence>
<evidence type="ECO:0000256" key="1">
    <source>
        <dbReference type="ARBA" id="ARBA00007218"/>
    </source>
</evidence>
<accession>A0A8C9P3B7</accession>
<evidence type="ECO:0000313" key="4">
    <source>
        <dbReference type="Proteomes" id="UP000694422"/>
    </source>
</evidence>
<dbReference type="InterPro" id="IPR018797">
    <property type="entry name" value="FAM98"/>
</dbReference>